<evidence type="ECO:0000256" key="2">
    <source>
        <dbReference type="ARBA" id="ARBA00004651"/>
    </source>
</evidence>
<comment type="subcellular location">
    <subcellularLocation>
        <location evidence="2">Cell membrane</location>
        <topology evidence="2">Multi-pass membrane protein</topology>
    </subcellularLocation>
</comment>
<keyword evidence="6" id="KW-0050">Antiport</keyword>
<feature type="transmembrane region" description="Helical" evidence="13">
    <location>
        <begin position="328"/>
        <end position="345"/>
    </location>
</feature>
<keyword evidence="7" id="KW-1003">Cell membrane</keyword>
<feature type="transmembrane region" description="Helical" evidence="13">
    <location>
        <begin position="52"/>
        <end position="78"/>
    </location>
</feature>
<evidence type="ECO:0000313" key="14">
    <source>
        <dbReference type="EMBL" id="MBC8589999.1"/>
    </source>
</evidence>
<evidence type="ECO:0000256" key="13">
    <source>
        <dbReference type="SAM" id="Phobius"/>
    </source>
</evidence>
<gene>
    <name evidence="14" type="ORF">H8689_02445</name>
</gene>
<dbReference type="GO" id="GO:0006811">
    <property type="term" value="P:monoatomic ion transport"/>
    <property type="evidence" value="ECO:0007669"/>
    <property type="project" value="UniProtKB-KW"/>
</dbReference>
<keyword evidence="9 13" id="KW-1133">Transmembrane helix</keyword>
<dbReference type="InterPro" id="IPR002528">
    <property type="entry name" value="MATE_fam"/>
</dbReference>
<evidence type="ECO:0000256" key="4">
    <source>
        <dbReference type="ARBA" id="ARBA00020268"/>
    </source>
</evidence>
<evidence type="ECO:0000256" key="9">
    <source>
        <dbReference type="ARBA" id="ARBA00022989"/>
    </source>
</evidence>
<dbReference type="PANTHER" id="PTHR43298">
    <property type="entry name" value="MULTIDRUG RESISTANCE PROTEIN NORM-RELATED"/>
    <property type="match status" value="1"/>
</dbReference>
<dbReference type="Proteomes" id="UP000601522">
    <property type="component" value="Unassembled WGS sequence"/>
</dbReference>
<dbReference type="InterPro" id="IPR048279">
    <property type="entry name" value="MdtK-like"/>
</dbReference>
<evidence type="ECO:0000313" key="15">
    <source>
        <dbReference type="Proteomes" id="UP000601522"/>
    </source>
</evidence>
<dbReference type="RefSeq" id="WP_249322788.1">
    <property type="nucleotide sequence ID" value="NZ_JACRTK010000001.1"/>
</dbReference>
<protein>
    <recommendedName>
        <fullName evidence="4">Probable multidrug resistance protein NorM</fullName>
    </recommendedName>
    <alternativeName>
        <fullName evidence="12">Multidrug-efflux transporter</fullName>
    </alternativeName>
</protein>
<reference evidence="14 15" key="1">
    <citation type="submission" date="2020-08" db="EMBL/GenBank/DDBJ databases">
        <title>Genome public.</title>
        <authorList>
            <person name="Liu C."/>
            <person name="Sun Q."/>
        </authorList>
    </citation>
    <scope>NUCLEOTIDE SEQUENCE [LARGE SCALE GENOMIC DNA]</scope>
    <source>
        <strain evidence="14 15">NSJ-26</strain>
    </source>
</reference>
<keyword evidence="11 13" id="KW-0472">Membrane</keyword>
<organism evidence="14 15">
    <name type="scientific">Wansuia hejianensis</name>
    <dbReference type="NCBI Taxonomy" id="2763667"/>
    <lineage>
        <taxon>Bacteria</taxon>
        <taxon>Bacillati</taxon>
        <taxon>Bacillota</taxon>
        <taxon>Clostridia</taxon>
        <taxon>Lachnospirales</taxon>
        <taxon>Lachnospiraceae</taxon>
        <taxon>Wansuia</taxon>
    </lineage>
</organism>
<comment type="caution">
    <text evidence="14">The sequence shown here is derived from an EMBL/GenBank/DDBJ whole genome shotgun (WGS) entry which is preliminary data.</text>
</comment>
<dbReference type="NCBIfam" id="TIGR00797">
    <property type="entry name" value="matE"/>
    <property type="match status" value="1"/>
</dbReference>
<dbReference type="GO" id="GO:0005886">
    <property type="term" value="C:plasma membrane"/>
    <property type="evidence" value="ECO:0007669"/>
    <property type="project" value="UniProtKB-SubCell"/>
</dbReference>
<evidence type="ECO:0000256" key="12">
    <source>
        <dbReference type="ARBA" id="ARBA00031636"/>
    </source>
</evidence>
<sequence>MNQKDNLGYYRSETIKLTIPVFLELLISSLFGMVDMMMVGNSGPSHITTPSIAAIGITNQMMFIGIAMAQAISAGGTAMISRYCGANKKEKVPNVVKHLVVLIIFLLIIPFVTVNQLIPERIMGFIGAKQDTIDVGLNYFRIVILGFIFQSFNLSIFASMRGTGDTKTPMIINVCINILNVIGNYILVFGKLGLPALGVTGAGLSTSLSHVIASIVLFIMLLNKSHTVRLDISKGFKFNKAILENLIKVGGPAALEQVGFRIGVILFIKIVSGLGTVVYATHQIASNIISLSFAPGQSFGIAASTLVGKSLGEERIDKADTFIKETNGLALIASIFFGLLFFFFGPKLTSLYTDDPLIIEQSVNVMKIIALIQPFQASAFAISGGLRGAGDTVSTLIVTMIGVVFIRLVTAYILINMVGMGLVGAWIAMLFDQITRWIGITLRYRTGKWKYIKLK</sequence>
<evidence type="ECO:0000256" key="1">
    <source>
        <dbReference type="ARBA" id="ARBA00003408"/>
    </source>
</evidence>
<keyword evidence="8 13" id="KW-0812">Transmembrane</keyword>
<comment type="function">
    <text evidence="1">Multidrug efflux pump.</text>
</comment>
<dbReference type="InterPro" id="IPR050222">
    <property type="entry name" value="MATE_MdtK"/>
</dbReference>
<feature type="transmembrane region" description="Helical" evidence="13">
    <location>
        <begin position="21"/>
        <end position="40"/>
    </location>
</feature>
<keyword evidence="5" id="KW-0813">Transport</keyword>
<keyword evidence="15" id="KW-1185">Reference proteome</keyword>
<feature type="transmembrane region" description="Helical" evidence="13">
    <location>
        <begin position="288"/>
        <end position="307"/>
    </location>
</feature>
<comment type="similarity">
    <text evidence="3">Belongs to the multi antimicrobial extrusion (MATE) (TC 2.A.66.1) family.</text>
</comment>
<accession>A0A926F115</accession>
<name>A0A926F115_9FIRM</name>
<dbReference type="PIRSF" id="PIRSF006603">
    <property type="entry name" value="DinF"/>
    <property type="match status" value="1"/>
</dbReference>
<keyword evidence="10" id="KW-0406">Ion transport</keyword>
<dbReference type="EMBL" id="JACRTK010000001">
    <property type="protein sequence ID" value="MBC8589999.1"/>
    <property type="molecule type" value="Genomic_DNA"/>
</dbReference>
<evidence type="ECO:0000256" key="10">
    <source>
        <dbReference type="ARBA" id="ARBA00023065"/>
    </source>
</evidence>
<feature type="transmembrane region" description="Helical" evidence="13">
    <location>
        <begin position="99"/>
        <end position="118"/>
    </location>
</feature>
<evidence type="ECO:0000256" key="3">
    <source>
        <dbReference type="ARBA" id="ARBA00010199"/>
    </source>
</evidence>
<dbReference type="CDD" id="cd13137">
    <property type="entry name" value="MATE_NorM_like"/>
    <property type="match status" value="1"/>
</dbReference>
<evidence type="ECO:0000256" key="8">
    <source>
        <dbReference type="ARBA" id="ARBA00022692"/>
    </source>
</evidence>
<evidence type="ECO:0000256" key="11">
    <source>
        <dbReference type="ARBA" id="ARBA00023136"/>
    </source>
</evidence>
<dbReference type="GO" id="GO:0042910">
    <property type="term" value="F:xenobiotic transmembrane transporter activity"/>
    <property type="evidence" value="ECO:0007669"/>
    <property type="project" value="InterPro"/>
</dbReference>
<dbReference type="GO" id="GO:0015297">
    <property type="term" value="F:antiporter activity"/>
    <property type="evidence" value="ECO:0007669"/>
    <property type="project" value="UniProtKB-KW"/>
</dbReference>
<feature type="transmembrane region" description="Helical" evidence="13">
    <location>
        <begin position="138"/>
        <end position="158"/>
    </location>
</feature>
<evidence type="ECO:0000256" key="7">
    <source>
        <dbReference type="ARBA" id="ARBA00022475"/>
    </source>
</evidence>
<feature type="transmembrane region" description="Helical" evidence="13">
    <location>
        <begin position="258"/>
        <end position="282"/>
    </location>
</feature>
<evidence type="ECO:0000256" key="6">
    <source>
        <dbReference type="ARBA" id="ARBA00022449"/>
    </source>
</evidence>
<feature type="transmembrane region" description="Helical" evidence="13">
    <location>
        <begin position="196"/>
        <end position="222"/>
    </location>
</feature>
<dbReference type="PANTHER" id="PTHR43298:SF2">
    <property type="entry name" value="FMN_FAD EXPORTER YEEO-RELATED"/>
    <property type="match status" value="1"/>
</dbReference>
<proteinExistence type="inferred from homology"/>
<feature type="transmembrane region" description="Helical" evidence="13">
    <location>
        <begin position="170"/>
        <end position="190"/>
    </location>
</feature>
<dbReference type="AlphaFoldDB" id="A0A926F115"/>
<dbReference type="Pfam" id="PF01554">
    <property type="entry name" value="MatE"/>
    <property type="match status" value="2"/>
</dbReference>
<evidence type="ECO:0000256" key="5">
    <source>
        <dbReference type="ARBA" id="ARBA00022448"/>
    </source>
</evidence>